<dbReference type="Pfam" id="PF00753">
    <property type="entry name" value="Lactamase_B"/>
    <property type="match status" value="1"/>
</dbReference>
<keyword evidence="4" id="KW-0378">Hydrolase</keyword>
<dbReference type="EMBL" id="JACHEC010000001">
    <property type="protein sequence ID" value="MBB6401236.1"/>
    <property type="molecule type" value="Genomic_DNA"/>
</dbReference>
<protein>
    <submittedName>
        <fullName evidence="4">Cft2 family RNA processing exonuclease</fullName>
    </submittedName>
</protein>
<proteinExistence type="predicted"/>
<evidence type="ECO:0000256" key="2">
    <source>
        <dbReference type="ARBA" id="ARBA00022722"/>
    </source>
</evidence>
<dbReference type="InterPro" id="IPR001279">
    <property type="entry name" value="Metallo-B-lactamas"/>
</dbReference>
<gene>
    <name evidence="4" type="ORF">HNP92_000521</name>
</gene>
<evidence type="ECO:0000313" key="4">
    <source>
        <dbReference type="EMBL" id="MBB6401236.1"/>
    </source>
</evidence>
<dbReference type="GO" id="GO:0004527">
    <property type="term" value="F:exonuclease activity"/>
    <property type="evidence" value="ECO:0007669"/>
    <property type="project" value="UniProtKB-KW"/>
</dbReference>
<dbReference type="GO" id="GO:0004521">
    <property type="term" value="F:RNA endonuclease activity"/>
    <property type="evidence" value="ECO:0007669"/>
    <property type="project" value="TreeGrafter"/>
</dbReference>
<keyword evidence="2" id="KW-0540">Nuclease</keyword>
<name>A0A7J9S5B0_METMI</name>
<dbReference type="InterPro" id="IPR050698">
    <property type="entry name" value="MBL"/>
</dbReference>
<dbReference type="AlphaFoldDB" id="A0A7J9S5B0"/>
<feature type="domain" description="Metallo-beta-lactamase" evidence="3">
    <location>
        <begin position="16"/>
        <end position="67"/>
    </location>
</feature>
<dbReference type="PANTHER" id="PTHR11203:SF51">
    <property type="entry name" value="CLEAVAGE AND POLYADENYLATION SPECIFICITY FACTOR"/>
    <property type="match status" value="1"/>
</dbReference>
<comment type="cofactor">
    <cofactor evidence="1">
        <name>Zn(2+)</name>
        <dbReference type="ChEBI" id="CHEBI:29105"/>
    </cofactor>
</comment>
<dbReference type="PANTHER" id="PTHR11203">
    <property type="entry name" value="CLEAVAGE AND POLYADENYLATION SPECIFICITY FACTOR FAMILY MEMBER"/>
    <property type="match status" value="1"/>
</dbReference>
<accession>A0A7J9S5B0</accession>
<dbReference type="Gene3D" id="3.60.15.10">
    <property type="entry name" value="Ribonuclease Z/Hydroxyacylglutathione hydrolase-like"/>
    <property type="match status" value="1"/>
</dbReference>
<organism evidence="4 5">
    <name type="scientific">Methanococcus maripaludis</name>
    <name type="common">Methanococcus deltae</name>
    <dbReference type="NCBI Taxonomy" id="39152"/>
    <lineage>
        <taxon>Archaea</taxon>
        <taxon>Methanobacteriati</taxon>
        <taxon>Methanobacteriota</taxon>
        <taxon>Methanomada group</taxon>
        <taxon>Methanococci</taxon>
        <taxon>Methanococcales</taxon>
        <taxon>Methanococcaceae</taxon>
        <taxon>Methanococcus</taxon>
    </lineage>
</organism>
<evidence type="ECO:0000313" key="5">
    <source>
        <dbReference type="Proteomes" id="UP000536195"/>
    </source>
</evidence>
<dbReference type="Proteomes" id="UP000536195">
    <property type="component" value="Unassembled WGS sequence"/>
</dbReference>
<dbReference type="SUPFAM" id="SSF56281">
    <property type="entry name" value="Metallo-hydrolase/oxidoreductase"/>
    <property type="match status" value="1"/>
</dbReference>
<evidence type="ECO:0000259" key="3">
    <source>
        <dbReference type="Pfam" id="PF00753"/>
    </source>
</evidence>
<reference evidence="4 5" key="1">
    <citation type="submission" date="2020-08" db="EMBL/GenBank/DDBJ databases">
        <title>Genomic Encyclopedia of Type Strains, Phase IV (KMG-V): Genome sequencing to study the core and pangenomes of soil and plant-associated prokaryotes.</title>
        <authorList>
            <person name="Whitman W."/>
        </authorList>
    </citation>
    <scope>NUCLEOTIDE SEQUENCE [LARGE SCALE GENOMIC DNA]</scope>
    <source>
        <strain evidence="4 5">C11</strain>
    </source>
</reference>
<keyword evidence="4" id="KW-0269">Exonuclease</keyword>
<sequence length="80" mass="8754">MTIAKFHGGCHQIGKSCVEINTKKSKILIDCGMDPSDNGLPDINDSDVDAVVVSHAHLDHCGAIPYFNFKKYTVIPQLQI</sequence>
<comment type="caution">
    <text evidence="4">The sequence shown here is derived from an EMBL/GenBank/DDBJ whole genome shotgun (WGS) entry which is preliminary data.</text>
</comment>
<dbReference type="InterPro" id="IPR036866">
    <property type="entry name" value="RibonucZ/Hydroxyglut_hydro"/>
</dbReference>
<evidence type="ECO:0000256" key="1">
    <source>
        <dbReference type="ARBA" id="ARBA00001947"/>
    </source>
</evidence>